<protein>
    <submittedName>
        <fullName evidence="2">Uncharacterized protein</fullName>
    </submittedName>
</protein>
<evidence type="ECO:0000313" key="3">
    <source>
        <dbReference type="Proteomes" id="UP001552299"/>
    </source>
</evidence>
<feature type="region of interest" description="Disordered" evidence="1">
    <location>
        <begin position="1"/>
        <end position="22"/>
    </location>
</feature>
<accession>A0ABD0UQ91</accession>
<dbReference type="AlphaFoldDB" id="A0ABD0UQ91"/>
<organism evidence="2 3">
    <name type="scientific">Dendrobium thyrsiflorum</name>
    <name type="common">Pinecone-like raceme dendrobium</name>
    <name type="synonym">Orchid</name>
    <dbReference type="NCBI Taxonomy" id="117978"/>
    <lineage>
        <taxon>Eukaryota</taxon>
        <taxon>Viridiplantae</taxon>
        <taxon>Streptophyta</taxon>
        <taxon>Embryophyta</taxon>
        <taxon>Tracheophyta</taxon>
        <taxon>Spermatophyta</taxon>
        <taxon>Magnoliopsida</taxon>
        <taxon>Liliopsida</taxon>
        <taxon>Asparagales</taxon>
        <taxon>Orchidaceae</taxon>
        <taxon>Epidendroideae</taxon>
        <taxon>Malaxideae</taxon>
        <taxon>Dendrobiinae</taxon>
        <taxon>Dendrobium</taxon>
    </lineage>
</organism>
<keyword evidence="3" id="KW-1185">Reference proteome</keyword>
<sequence length="98" mass="11267">MHTDQMKPGILSPQQKKKKKKKTMRVMALKREKLFSSDTGRKLGFGFAAFLLHFCKMAANIHPKINIYCPFAEYLYKEVKVQQKSSKRAAKGQQKSSC</sequence>
<proteinExistence type="predicted"/>
<name>A0ABD0UQ91_DENTH</name>
<reference evidence="2 3" key="1">
    <citation type="journal article" date="2024" name="Plant Biotechnol. J.">
        <title>Dendrobium thyrsiflorum genome and its molecular insights into genes involved in important horticultural traits.</title>
        <authorList>
            <person name="Chen B."/>
            <person name="Wang J.Y."/>
            <person name="Zheng P.J."/>
            <person name="Li K.L."/>
            <person name="Liang Y.M."/>
            <person name="Chen X.F."/>
            <person name="Zhang C."/>
            <person name="Zhao X."/>
            <person name="He X."/>
            <person name="Zhang G.Q."/>
            <person name="Liu Z.J."/>
            <person name="Xu Q."/>
        </authorList>
    </citation>
    <scope>NUCLEOTIDE SEQUENCE [LARGE SCALE GENOMIC DNA]</scope>
    <source>
        <strain evidence="2">GZMU011</strain>
    </source>
</reference>
<dbReference type="Proteomes" id="UP001552299">
    <property type="component" value="Unassembled WGS sequence"/>
</dbReference>
<evidence type="ECO:0000313" key="2">
    <source>
        <dbReference type="EMBL" id="KAL0912491.1"/>
    </source>
</evidence>
<dbReference type="EMBL" id="JANQDX010000014">
    <property type="protein sequence ID" value="KAL0912491.1"/>
    <property type="molecule type" value="Genomic_DNA"/>
</dbReference>
<evidence type="ECO:0000256" key="1">
    <source>
        <dbReference type="SAM" id="MobiDB-lite"/>
    </source>
</evidence>
<gene>
    <name evidence="2" type="ORF">M5K25_018464</name>
</gene>
<comment type="caution">
    <text evidence="2">The sequence shown here is derived from an EMBL/GenBank/DDBJ whole genome shotgun (WGS) entry which is preliminary data.</text>
</comment>